<proteinExistence type="predicted"/>
<organism evidence="2 3">
    <name type="scientific">Lasiosphaeria miniovina</name>
    <dbReference type="NCBI Taxonomy" id="1954250"/>
    <lineage>
        <taxon>Eukaryota</taxon>
        <taxon>Fungi</taxon>
        <taxon>Dikarya</taxon>
        <taxon>Ascomycota</taxon>
        <taxon>Pezizomycotina</taxon>
        <taxon>Sordariomycetes</taxon>
        <taxon>Sordariomycetidae</taxon>
        <taxon>Sordariales</taxon>
        <taxon>Lasiosphaeriaceae</taxon>
        <taxon>Lasiosphaeria</taxon>
    </lineage>
</organism>
<gene>
    <name evidence="2" type="ORF">B0T26DRAFT_658173</name>
</gene>
<feature type="domain" description="DUF7924" evidence="1">
    <location>
        <begin position="59"/>
        <end position="230"/>
    </location>
</feature>
<evidence type="ECO:0000259" key="1">
    <source>
        <dbReference type="Pfam" id="PF25545"/>
    </source>
</evidence>
<accession>A0AA40DJR2</accession>
<evidence type="ECO:0000313" key="3">
    <source>
        <dbReference type="Proteomes" id="UP001172101"/>
    </source>
</evidence>
<reference evidence="2" key="1">
    <citation type="submission" date="2023-06" db="EMBL/GenBank/DDBJ databases">
        <title>Genome-scale phylogeny and comparative genomics of the fungal order Sordariales.</title>
        <authorList>
            <consortium name="Lawrence Berkeley National Laboratory"/>
            <person name="Hensen N."/>
            <person name="Bonometti L."/>
            <person name="Westerberg I."/>
            <person name="Brannstrom I.O."/>
            <person name="Guillou S."/>
            <person name="Cros-Aarteil S."/>
            <person name="Calhoun S."/>
            <person name="Haridas S."/>
            <person name="Kuo A."/>
            <person name="Mondo S."/>
            <person name="Pangilinan J."/>
            <person name="Riley R."/>
            <person name="LaButti K."/>
            <person name="Andreopoulos B."/>
            <person name="Lipzen A."/>
            <person name="Chen C."/>
            <person name="Yanf M."/>
            <person name="Daum C."/>
            <person name="Ng V."/>
            <person name="Clum A."/>
            <person name="Steindorff A."/>
            <person name="Ohm R."/>
            <person name="Martin F."/>
            <person name="Silar P."/>
            <person name="Natvig D."/>
            <person name="Lalanne C."/>
            <person name="Gautier V."/>
            <person name="Ament-velasquez S.L."/>
            <person name="Kruys A."/>
            <person name="Hutchinson M.I."/>
            <person name="Powell A.J."/>
            <person name="Barry K."/>
            <person name="Miller A.N."/>
            <person name="Grigoriev I.V."/>
            <person name="Debuchy R."/>
            <person name="Gladieux P."/>
            <person name="Thoren M.H."/>
            <person name="Johannesson H."/>
        </authorList>
    </citation>
    <scope>NUCLEOTIDE SEQUENCE</scope>
    <source>
        <strain evidence="2">SMH2392-1A</strain>
    </source>
</reference>
<dbReference type="Proteomes" id="UP001172101">
    <property type="component" value="Unassembled WGS sequence"/>
</dbReference>
<evidence type="ECO:0000313" key="2">
    <source>
        <dbReference type="EMBL" id="KAK0703312.1"/>
    </source>
</evidence>
<dbReference type="EMBL" id="JAUIRO010000008">
    <property type="protein sequence ID" value="KAK0703312.1"/>
    <property type="molecule type" value="Genomic_DNA"/>
</dbReference>
<dbReference type="RefSeq" id="XP_060290171.1">
    <property type="nucleotide sequence ID" value="XM_060438847.1"/>
</dbReference>
<dbReference type="Pfam" id="PF25545">
    <property type="entry name" value="DUF7924"/>
    <property type="match status" value="1"/>
</dbReference>
<name>A0AA40DJR2_9PEZI</name>
<sequence length="252" mass="28720">MLELSPEVVVQAIHELEKLGERCKERDVCKFFEARIFPADDRTGSLSLSGDANMACHLVPNEETGVTQPRPDLLYGYHAIPTFTLPQRTTLRRLHKEIQYYADAFTDLLFPFLVLEFKADAGTNRSLWTAANQCAGGLAACIQVINQLNARLWEAGADVHIPNRCYSLAINNTVAQLYVAWRDENQVFYIQRVASFLLSDNSDFIRLHQWVAAILYWGYGVRLGDIRLALDDLRKAMRSFMPPAEEHRRLFG</sequence>
<dbReference type="AlphaFoldDB" id="A0AA40DJR2"/>
<dbReference type="GeneID" id="85322117"/>
<protein>
    <recommendedName>
        <fullName evidence="1">DUF7924 domain-containing protein</fullName>
    </recommendedName>
</protein>
<keyword evidence="3" id="KW-1185">Reference proteome</keyword>
<dbReference type="PANTHER" id="PTHR42470:SF1">
    <property type="entry name" value="VAST DOMAIN-CONTAINING PROTEIN"/>
    <property type="match status" value="1"/>
</dbReference>
<dbReference type="PANTHER" id="PTHR42470">
    <property type="entry name" value="VAST DOMAIN-CONTAINING PROTEIN"/>
    <property type="match status" value="1"/>
</dbReference>
<comment type="caution">
    <text evidence="2">The sequence shown here is derived from an EMBL/GenBank/DDBJ whole genome shotgun (WGS) entry which is preliminary data.</text>
</comment>
<dbReference type="InterPro" id="IPR057684">
    <property type="entry name" value="DUF7924"/>
</dbReference>